<feature type="transmembrane region" description="Helical" evidence="1">
    <location>
        <begin position="70"/>
        <end position="90"/>
    </location>
</feature>
<feature type="transmembrane region" description="Helical" evidence="1">
    <location>
        <begin position="33"/>
        <end position="58"/>
    </location>
</feature>
<keyword evidence="1" id="KW-0812">Transmembrane</keyword>
<dbReference type="Proteomes" id="UP001055172">
    <property type="component" value="Unassembled WGS sequence"/>
</dbReference>
<sequence>MAPLFRGLLVLLLLGALALGALFRRGGRGRHLLLGGIPLGLALLVGGGGLLLALVLLLGRLLGGLLDLGLGLGLVGLAAVLLGGGLPLGLGGEGVGVEAAPAHGVALGLVDVLLVLVLVEAAKVVARAGRRVVLVVGDGRLVDDLAGVAGGGAVGLLGLCGRGADLLELGDEEAVDVVGVRVVAAGELQRGVELLAHERGEALATEGEVGVNELDVGAAGEGVLDDGLAVLLLASCRHTVLQWDQNLLLLDSDGTCRVDDETARLAVVVDRVDGGQDQLLLHVRQQHEIPLRLVGLDAGVLGNDTGTRAGRIEKHTVETAHGLGELASVVVGDDDVAGAEAVDVTNETLGTLLAGIVGDNDTRVLHHGGHVRGLSTGGGGHIQHALVLLRLEGHDGQERGRGLEDVVAGEVLGRRTEGHVALEDLQTDLGPLADGLEGDTTRDEGLGEVAAMGAEGVCPDDDGAGRLVGLEEGERLARGEQVKELLGEVLGVAVVGADVLDELGDVLDAGASVLVEVGEIVEHSDVFRDSRSQELQIGREQRLGLGGELVVLVVKDMRLVAVDVGLDTHLLELSLRLGVLRGDLLVEPPRETLDVGLCELLLAVRLVFVLREHVLAAAALLLVRVEDGVVVRVQKVVAQTRRCLLQVGELVNLVVAHVRAGGLEVAKVVVVRHVFVLVLDGLGLLSSAVRLGRSGLGRGRLALLRILLLRGGAVGLRGSLLVCSPPLHLDRLDGVDWQTGLALQLCEMGLRQGFGRTLLLHTVSDTHFDRSIACRNFGCTGVWEEKWGIVKEYKKVRDVRYRLVWSVAAALPKKKKSSLGLERFPPPKLFPIAH</sequence>
<evidence type="ECO:0000256" key="1">
    <source>
        <dbReference type="SAM" id="Phobius"/>
    </source>
</evidence>
<evidence type="ECO:0000313" key="2">
    <source>
        <dbReference type="EMBL" id="GJC85707.1"/>
    </source>
</evidence>
<gene>
    <name evidence="2" type="ORF">ColLi_08545</name>
</gene>
<protein>
    <submittedName>
        <fullName evidence="2">Uncharacterized protein</fullName>
    </submittedName>
</protein>
<dbReference type="AlphaFoldDB" id="A0AA37LV78"/>
<keyword evidence="1" id="KW-1133">Transmembrane helix</keyword>
<proteinExistence type="predicted"/>
<keyword evidence="1" id="KW-0472">Membrane</keyword>
<reference evidence="2 3" key="1">
    <citation type="submission" date="2021-07" db="EMBL/GenBank/DDBJ databases">
        <title>Genome data of Colletotrichum spaethianum.</title>
        <authorList>
            <person name="Utami Y.D."/>
            <person name="Hiruma K."/>
        </authorList>
    </citation>
    <scope>NUCLEOTIDE SEQUENCE [LARGE SCALE GENOMIC DNA]</scope>
    <source>
        <strain evidence="2 3">MAFF 242679</strain>
    </source>
</reference>
<dbReference type="EMBL" id="BPPX01000019">
    <property type="protein sequence ID" value="GJC85707.1"/>
    <property type="molecule type" value="Genomic_DNA"/>
</dbReference>
<comment type="caution">
    <text evidence="2">The sequence shown here is derived from an EMBL/GenBank/DDBJ whole genome shotgun (WGS) entry which is preliminary data.</text>
</comment>
<evidence type="ECO:0000313" key="3">
    <source>
        <dbReference type="Proteomes" id="UP001055172"/>
    </source>
</evidence>
<feature type="transmembrane region" description="Helical" evidence="1">
    <location>
        <begin position="102"/>
        <end position="122"/>
    </location>
</feature>
<accession>A0AA37LV78</accession>
<organism evidence="2 3">
    <name type="scientific">Colletotrichum liriopes</name>
    <dbReference type="NCBI Taxonomy" id="708192"/>
    <lineage>
        <taxon>Eukaryota</taxon>
        <taxon>Fungi</taxon>
        <taxon>Dikarya</taxon>
        <taxon>Ascomycota</taxon>
        <taxon>Pezizomycotina</taxon>
        <taxon>Sordariomycetes</taxon>
        <taxon>Hypocreomycetidae</taxon>
        <taxon>Glomerellales</taxon>
        <taxon>Glomerellaceae</taxon>
        <taxon>Colletotrichum</taxon>
        <taxon>Colletotrichum spaethianum species complex</taxon>
    </lineage>
</organism>
<name>A0AA37LV78_9PEZI</name>
<keyword evidence="3" id="KW-1185">Reference proteome</keyword>